<reference evidence="1 2" key="1">
    <citation type="submission" date="2013-06" db="EMBL/GenBank/DDBJ databases">
        <authorList>
            <person name="Weinstock G."/>
            <person name="Sodergren E."/>
            <person name="Lobos E.A."/>
            <person name="Fulton L."/>
            <person name="Fulton R."/>
            <person name="Courtney L."/>
            <person name="Fronick C."/>
            <person name="O'Laughlin M."/>
            <person name="Godfrey J."/>
            <person name="Wilson R.M."/>
            <person name="Miner T."/>
            <person name="Farmer C."/>
            <person name="Delehaunty K."/>
            <person name="Cordes M."/>
            <person name="Minx P."/>
            <person name="Tomlinson C."/>
            <person name="Chen J."/>
            <person name="Wollam A."/>
            <person name="Pepin K.H."/>
            <person name="Bhonagiri V."/>
            <person name="Zhang X."/>
            <person name="Warren W."/>
            <person name="Mitreva M."/>
            <person name="Mardis E.R."/>
            <person name="Wilson R.K."/>
        </authorList>
    </citation>
    <scope>NUCLEOTIDE SEQUENCE [LARGE SCALE GENOMIC DNA]</scope>
    <source>
        <strain evidence="1 2">F0570</strain>
    </source>
</reference>
<dbReference type="AlphaFoldDB" id="A0A0E2LN02"/>
<dbReference type="EMBL" id="AWUW01000145">
    <property type="protein sequence ID" value="ERJ63964.1"/>
    <property type="molecule type" value="Genomic_DNA"/>
</dbReference>
<dbReference type="HOGENOM" id="CLU_3139201_0_0_10"/>
<name>A0A0E2LN02_PORGN</name>
<gene>
    <name evidence="1" type="ORF">HMPREF1555_02148</name>
</gene>
<comment type="caution">
    <text evidence="1">The sequence shown here is derived from an EMBL/GenBank/DDBJ whole genome shotgun (WGS) entry which is preliminary data.</text>
</comment>
<accession>A0A0E2LN02</accession>
<evidence type="ECO:0000313" key="1">
    <source>
        <dbReference type="EMBL" id="ERJ63964.1"/>
    </source>
</evidence>
<organism evidence="1 2">
    <name type="scientific">Porphyromonas gingivalis F0570</name>
    <dbReference type="NCBI Taxonomy" id="1227271"/>
    <lineage>
        <taxon>Bacteria</taxon>
        <taxon>Pseudomonadati</taxon>
        <taxon>Bacteroidota</taxon>
        <taxon>Bacteroidia</taxon>
        <taxon>Bacteroidales</taxon>
        <taxon>Porphyromonadaceae</taxon>
        <taxon>Porphyromonas</taxon>
    </lineage>
</organism>
<evidence type="ECO:0000313" key="2">
    <source>
        <dbReference type="Proteomes" id="UP000016630"/>
    </source>
</evidence>
<sequence>MGKAVTNSAISDLNFGDYLLQRYFDERKQANKLRTASLPLNDNVLRSNK</sequence>
<dbReference type="Proteomes" id="UP000016630">
    <property type="component" value="Unassembled WGS sequence"/>
</dbReference>
<proteinExistence type="predicted"/>
<protein>
    <submittedName>
        <fullName evidence="1">Uncharacterized protein</fullName>
    </submittedName>
</protein>